<accession>A0A8J7CE89</accession>
<reference evidence="1 2" key="1">
    <citation type="submission" date="2020-08" db="EMBL/GenBank/DDBJ databases">
        <title>Acidobacteriota in marine sediments use diverse sulfur dissimilation pathways.</title>
        <authorList>
            <person name="Wasmund K."/>
        </authorList>
    </citation>
    <scope>NUCLEOTIDE SEQUENCE [LARGE SCALE GENOMIC DNA]</scope>
    <source>
        <strain evidence="1">MAG AM3-A</strain>
    </source>
</reference>
<dbReference type="AlphaFoldDB" id="A0A8J7CE89"/>
<dbReference type="Proteomes" id="UP000598633">
    <property type="component" value="Unassembled WGS sequence"/>
</dbReference>
<proteinExistence type="predicted"/>
<organism evidence="1 2">
    <name type="scientific">Candidatus Sulfomarinibacter kjeldsenii</name>
    <dbReference type="NCBI Taxonomy" id="2885994"/>
    <lineage>
        <taxon>Bacteria</taxon>
        <taxon>Pseudomonadati</taxon>
        <taxon>Acidobacteriota</taxon>
        <taxon>Thermoanaerobaculia</taxon>
        <taxon>Thermoanaerobaculales</taxon>
        <taxon>Candidatus Sulfomarinibacteraceae</taxon>
        <taxon>Candidatus Sulfomarinibacter</taxon>
    </lineage>
</organism>
<name>A0A8J7CE89_9BACT</name>
<evidence type="ECO:0000313" key="1">
    <source>
        <dbReference type="EMBL" id="MBD3869972.1"/>
    </source>
</evidence>
<sequence>MYCSNSKCPDNIATGNHGEYVSGVTTCPVCGEYLVDTLPPTTDIPREQDHYTDVEPVFETADPTEVVVVKGLLESEGIPYVTTGAEKFDAFRGALSPMRINPKAGIAIFLVPTPLADTVRRLLDDFENEESKY</sequence>
<evidence type="ECO:0000313" key="2">
    <source>
        <dbReference type="Proteomes" id="UP000598633"/>
    </source>
</evidence>
<protein>
    <recommendedName>
        <fullName evidence="3">DUF2007 domain-containing protein</fullName>
    </recommendedName>
</protein>
<dbReference type="EMBL" id="JACXWA010000015">
    <property type="protein sequence ID" value="MBD3869972.1"/>
    <property type="molecule type" value="Genomic_DNA"/>
</dbReference>
<gene>
    <name evidence="1" type="ORF">IFJ97_01265</name>
</gene>
<evidence type="ECO:0008006" key="3">
    <source>
        <dbReference type="Google" id="ProtNLM"/>
    </source>
</evidence>
<comment type="caution">
    <text evidence="1">The sequence shown here is derived from an EMBL/GenBank/DDBJ whole genome shotgun (WGS) entry which is preliminary data.</text>
</comment>